<accession>A0A0J8AWS9</accession>
<dbReference type="Gramene" id="KMS93266">
    <property type="protein sequence ID" value="KMS93266"/>
    <property type="gene ID" value="BVRB_033210"/>
</dbReference>
<dbReference type="EMBL" id="KQ104951">
    <property type="protein sequence ID" value="KMS93266.1"/>
    <property type="molecule type" value="Genomic_DNA"/>
</dbReference>
<protein>
    <submittedName>
        <fullName evidence="1">Uncharacterized protein</fullName>
    </submittedName>
</protein>
<feature type="non-terminal residue" evidence="1">
    <location>
        <position position="1"/>
    </location>
</feature>
<dbReference type="AlphaFoldDB" id="A0A0J8AWS9"/>
<proteinExistence type="predicted"/>
<evidence type="ECO:0000313" key="2">
    <source>
        <dbReference type="Proteomes" id="UP000035740"/>
    </source>
</evidence>
<organism evidence="1 2">
    <name type="scientific">Beta vulgaris subsp. vulgaris</name>
    <name type="common">Beet</name>
    <dbReference type="NCBI Taxonomy" id="3555"/>
    <lineage>
        <taxon>Eukaryota</taxon>
        <taxon>Viridiplantae</taxon>
        <taxon>Streptophyta</taxon>
        <taxon>Embryophyta</taxon>
        <taxon>Tracheophyta</taxon>
        <taxon>Spermatophyta</taxon>
        <taxon>Magnoliopsida</taxon>
        <taxon>eudicotyledons</taxon>
        <taxon>Gunneridae</taxon>
        <taxon>Pentapetalae</taxon>
        <taxon>Caryophyllales</taxon>
        <taxon>Chenopodiaceae</taxon>
        <taxon>Betoideae</taxon>
        <taxon>Beta</taxon>
    </lineage>
</organism>
<dbReference type="Proteomes" id="UP000035740">
    <property type="component" value="Unassembled WGS sequence"/>
</dbReference>
<gene>
    <name evidence="1" type="ORF">BVRB_033210</name>
</gene>
<keyword evidence="2" id="KW-1185">Reference proteome</keyword>
<sequence length="39" mass="4389">IFLCSLSGFRQAVESSSFCHWAVLVKCATHCCFRHVADE</sequence>
<reference evidence="1 2" key="1">
    <citation type="journal article" date="2014" name="Nature">
        <title>The genome of the recently domesticated crop plant sugar beet (Beta vulgaris).</title>
        <authorList>
            <person name="Dohm J.C."/>
            <person name="Minoche A.E."/>
            <person name="Holtgrawe D."/>
            <person name="Capella-Gutierrez S."/>
            <person name="Zakrzewski F."/>
            <person name="Tafer H."/>
            <person name="Rupp O."/>
            <person name="Sorensen T.R."/>
            <person name="Stracke R."/>
            <person name="Reinhardt R."/>
            <person name="Goesmann A."/>
            <person name="Kraft T."/>
            <person name="Schulz B."/>
            <person name="Stadler P.F."/>
            <person name="Schmidt T."/>
            <person name="Gabaldon T."/>
            <person name="Lehrach H."/>
            <person name="Weisshaar B."/>
            <person name="Himmelbauer H."/>
        </authorList>
    </citation>
    <scope>NUCLEOTIDE SEQUENCE [LARGE SCALE GENOMIC DNA]</scope>
    <source>
        <tissue evidence="1">Taproot</tissue>
    </source>
</reference>
<evidence type="ECO:0000313" key="1">
    <source>
        <dbReference type="EMBL" id="KMS93266.1"/>
    </source>
</evidence>
<name>A0A0J8AWS9_BETVV</name>